<dbReference type="AlphaFoldDB" id="A0A0D8L8R4"/>
<accession>A0A0D8L8R4</accession>
<sequence length="81" mass="9144">MIADYKEGASVNNRENYTLLHENRLPPRACFGLPAILIFPGYAWWKYSRYKKTLTAEERKIADAPTAQTALARGDGSIDNI</sequence>
<evidence type="ECO:0000313" key="2">
    <source>
        <dbReference type="Proteomes" id="UP000032582"/>
    </source>
</evidence>
<dbReference type="Proteomes" id="UP000032582">
    <property type="component" value="Unassembled WGS sequence"/>
</dbReference>
<reference evidence="1 2" key="1">
    <citation type="submission" date="2015-02" db="EMBL/GenBank/DDBJ databases">
        <title>Whole genome shotgun sequencing of cultured foodborne pathogen.</title>
        <authorList>
            <person name="Timme R."/>
            <person name="Allard M.W."/>
            <person name="Strain E."/>
            <person name="Evans P.S."/>
            <person name="Brown E."/>
        </authorList>
    </citation>
    <scope>NUCLEOTIDE SEQUENCE [LARGE SCALE GENOMIC DNA]</scope>
    <source>
        <strain evidence="1 2">GCSL-TSO-24</strain>
    </source>
</reference>
<name>A0A0D8L8R4_MORMO</name>
<protein>
    <submittedName>
        <fullName evidence="1">Uncharacterized protein</fullName>
    </submittedName>
</protein>
<gene>
    <name evidence="1" type="ORF">UA45_06680</name>
</gene>
<evidence type="ECO:0000313" key="1">
    <source>
        <dbReference type="EMBL" id="KJF78345.1"/>
    </source>
</evidence>
<organism evidence="1 2">
    <name type="scientific">Morganella morganii</name>
    <name type="common">Proteus morganii</name>
    <dbReference type="NCBI Taxonomy" id="582"/>
    <lineage>
        <taxon>Bacteria</taxon>
        <taxon>Pseudomonadati</taxon>
        <taxon>Pseudomonadota</taxon>
        <taxon>Gammaproteobacteria</taxon>
        <taxon>Enterobacterales</taxon>
        <taxon>Morganellaceae</taxon>
        <taxon>Morganella</taxon>
    </lineage>
</organism>
<comment type="caution">
    <text evidence="1">The sequence shown here is derived from an EMBL/GenBank/DDBJ whole genome shotgun (WGS) entry which is preliminary data.</text>
</comment>
<dbReference type="EMBL" id="JZSH01000053">
    <property type="protein sequence ID" value="KJF78345.1"/>
    <property type="molecule type" value="Genomic_DNA"/>
</dbReference>
<dbReference type="PATRIC" id="fig|582.24.peg.2045"/>
<proteinExistence type="predicted"/>